<reference evidence="3" key="1">
    <citation type="journal article" date="2014" name="Soil Biol. Biochem.">
        <title>Structure and function of bacterial communities in ageing soils: Insights from the Mendocino ecological staircase.</title>
        <authorList>
            <person name="Uroz S."/>
            <person name="Tech J.J."/>
            <person name="Sawaya N.A."/>
            <person name="Frey-Klett P."/>
            <person name="Leveau J.H.J."/>
        </authorList>
    </citation>
    <scope>NUCLEOTIDE SEQUENCE [LARGE SCALE GENOMIC DNA]</scope>
    <source>
        <strain evidence="3">Cal35</strain>
        <plasmid evidence="3">unnamed</plasmid>
    </source>
</reference>
<keyword evidence="3" id="KW-1185">Reference proteome</keyword>
<name>A0A0A1FHI3_9BURK</name>
<dbReference type="KEGG" id="care:LT85_p044"/>
<evidence type="ECO:0000313" key="3">
    <source>
        <dbReference type="Proteomes" id="UP000030302"/>
    </source>
</evidence>
<protein>
    <submittedName>
        <fullName evidence="2">Uncharacterized protein</fullName>
    </submittedName>
</protein>
<dbReference type="AlphaFoldDB" id="A0A0A1FHI3"/>
<geneLocation type="plasmid" evidence="2 3">
    <name>unnamed</name>
</geneLocation>
<proteinExistence type="predicted"/>
<keyword evidence="1" id="KW-1133">Transmembrane helix</keyword>
<dbReference type="EMBL" id="CP009963">
    <property type="protein sequence ID" value="AIY44223.1"/>
    <property type="molecule type" value="Genomic_DNA"/>
</dbReference>
<evidence type="ECO:0000256" key="1">
    <source>
        <dbReference type="SAM" id="Phobius"/>
    </source>
</evidence>
<keyword evidence="1" id="KW-0472">Membrane</keyword>
<gene>
    <name evidence="2" type="ORF">LT85_p044</name>
</gene>
<keyword evidence="2" id="KW-0614">Plasmid</keyword>
<feature type="transmembrane region" description="Helical" evidence="1">
    <location>
        <begin position="9"/>
        <end position="29"/>
    </location>
</feature>
<organism evidence="2 3">
    <name type="scientific">Collimonas arenae</name>
    <dbReference type="NCBI Taxonomy" id="279058"/>
    <lineage>
        <taxon>Bacteria</taxon>
        <taxon>Pseudomonadati</taxon>
        <taxon>Pseudomonadota</taxon>
        <taxon>Betaproteobacteria</taxon>
        <taxon>Burkholderiales</taxon>
        <taxon>Oxalobacteraceae</taxon>
        <taxon>Collimonas</taxon>
    </lineage>
</organism>
<dbReference type="HOGENOM" id="CLU_2859962_0_0_4"/>
<dbReference type="Proteomes" id="UP000030302">
    <property type="component" value="Plasmid unnamed"/>
</dbReference>
<feature type="transmembrane region" description="Helical" evidence="1">
    <location>
        <begin position="35"/>
        <end position="58"/>
    </location>
</feature>
<dbReference type="RefSeq" id="WP_040126139.1">
    <property type="nucleotide sequence ID" value="NZ_CP009963.1"/>
</dbReference>
<sequence>MKFKPTPELNLVITVVSIISVLSVLSLGPDGLAKWVIAAGIVLVTAFVETKIETAFLAKDKRQS</sequence>
<keyword evidence="1" id="KW-0812">Transmembrane</keyword>
<accession>A0A0A1FHI3</accession>
<evidence type="ECO:0000313" key="2">
    <source>
        <dbReference type="EMBL" id="AIY44223.1"/>
    </source>
</evidence>